<reference evidence="1 2" key="1">
    <citation type="journal article" date="2020" name="ISME J.">
        <title>Comparative genomics reveals insights into cyanobacterial evolution and habitat adaptation.</title>
        <authorList>
            <person name="Chen M.Y."/>
            <person name="Teng W.K."/>
            <person name="Zhao L."/>
            <person name="Hu C.X."/>
            <person name="Zhou Y.K."/>
            <person name="Han B.P."/>
            <person name="Song L.R."/>
            <person name="Shu W.S."/>
        </authorList>
    </citation>
    <scope>NUCLEOTIDE SEQUENCE [LARGE SCALE GENOMIC DNA]</scope>
    <source>
        <strain evidence="1 2">FACHB-1050</strain>
    </source>
</reference>
<dbReference type="RefSeq" id="WP_190578196.1">
    <property type="nucleotide sequence ID" value="NZ_CAWPQU010000006.1"/>
</dbReference>
<sequence>MTITTHKTNSHTQLYEQDFSLWLEQSVKLLREGNLDALDIENLIEEIECMGRSEKQAVKSNLEIILMHLLKYKYQPEKRSNSWRYTLLEHRRRLAQAFKASPSLKRYFLQEFEDCYQGARKLASVETGIEIATFPLETPFAIAKVLDEDYLPEN</sequence>
<evidence type="ECO:0000313" key="1">
    <source>
        <dbReference type="EMBL" id="MBD2317354.1"/>
    </source>
</evidence>
<dbReference type="InterPro" id="IPR002636">
    <property type="entry name" value="DUF29"/>
</dbReference>
<dbReference type="PANTHER" id="PTHR34235:SF3">
    <property type="entry name" value="SLR1203 PROTEIN"/>
    <property type="match status" value="1"/>
</dbReference>
<comment type="caution">
    <text evidence="1">The sequence shown here is derived from an EMBL/GenBank/DDBJ whole genome shotgun (WGS) entry which is preliminary data.</text>
</comment>
<dbReference type="Pfam" id="PF01724">
    <property type="entry name" value="DUF29"/>
    <property type="match status" value="1"/>
</dbReference>
<keyword evidence="2" id="KW-1185">Reference proteome</keyword>
<gene>
    <name evidence="1" type="ORF">H6G05_10925</name>
</gene>
<dbReference type="EMBL" id="JACJQY010000014">
    <property type="protein sequence ID" value="MBD2317354.1"/>
    <property type="molecule type" value="Genomic_DNA"/>
</dbReference>
<proteinExistence type="predicted"/>
<name>A0ABR8CCX0_9CYAN</name>
<dbReference type="PANTHER" id="PTHR34235">
    <property type="entry name" value="SLR1203 PROTEIN-RELATED"/>
    <property type="match status" value="1"/>
</dbReference>
<evidence type="ECO:0000313" key="2">
    <source>
        <dbReference type="Proteomes" id="UP000618445"/>
    </source>
</evidence>
<dbReference type="Proteomes" id="UP000618445">
    <property type="component" value="Unassembled WGS sequence"/>
</dbReference>
<protein>
    <submittedName>
        <fullName evidence="1">DUF29 domain-containing protein</fullName>
    </submittedName>
</protein>
<accession>A0ABR8CCX0</accession>
<dbReference type="Gene3D" id="1.20.1220.20">
    <property type="entry name" value="Uncharcterised protein PF01724"/>
    <property type="match status" value="1"/>
</dbReference>
<organism evidence="1 2">
    <name type="scientific">Phormidium tenue FACHB-1050</name>
    <dbReference type="NCBI Taxonomy" id="2692857"/>
    <lineage>
        <taxon>Bacteria</taxon>
        <taxon>Bacillati</taxon>
        <taxon>Cyanobacteriota</taxon>
        <taxon>Cyanophyceae</taxon>
        <taxon>Oscillatoriophycideae</taxon>
        <taxon>Oscillatoriales</taxon>
        <taxon>Oscillatoriaceae</taxon>
        <taxon>Phormidium</taxon>
    </lineage>
</organism>